<dbReference type="SUPFAM" id="SSF63829">
    <property type="entry name" value="Calcium-dependent phosphotriesterase"/>
    <property type="match status" value="1"/>
</dbReference>
<keyword evidence="2" id="KW-0597">Phosphoprotein</keyword>
<gene>
    <name evidence="5" type="ORF">GCM10023217_21680</name>
</gene>
<dbReference type="PANTHER" id="PTHR10426">
    <property type="entry name" value="STRICTOSIDINE SYNTHASE-RELATED"/>
    <property type="match status" value="1"/>
</dbReference>
<evidence type="ECO:0000313" key="6">
    <source>
        <dbReference type="Proteomes" id="UP001500822"/>
    </source>
</evidence>
<accession>A0ABP8ZA76</accession>
<dbReference type="Proteomes" id="UP001500822">
    <property type="component" value="Unassembled WGS sequence"/>
</dbReference>
<dbReference type="Gene3D" id="2.120.10.30">
    <property type="entry name" value="TolB, C-terminal domain"/>
    <property type="match status" value="1"/>
</dbReference>
<organism evidence="5 6">
    <name type="scientific">Gordonia alkaliphila</name>
    <dbReference type="NCBI Taxonomy" id="1053547"/>
    <lineage>
        <taxon>Bacteria</taxon>
        <taxon>Bacillati</taxon>
        <taxon>Actinomycetota</taxon>
        <taxon>Actinomycetes</taxon>
        <taxon>Mycobacteriales</taxon>
        <taxon>Gordoniaceae</taxon>
        <taxon>Gordonia</taxon>
    </lineage>
</organism>
<dbReference type="InterPro" id="IPR011042">
    <property type="entry name" value="6-blade_b-propeller_TolB-like"/>
</dbReference>
<sequence>MTDTVTSFRRIALPGNGPEDVVCLPDGRVAAGLDDGRLVAVTPATGAVEVLADTAGHLLGLEVLPDGSLLLCDHDFGLMHLEGGRGRPSVLVDTVDDRPLHFASNVVSAADGTAYFTASSQRFRIDQWRSDIIEHSGSGRLIRRTPDGEVVVLLDDLQFANGVVLAPDESYLLVAETGASRITRYHLTGEQAGEVDVLLDDLPGYPDNLSIGSDGLVWCALASPRNPLLEKIFRLPPRARRVLARVPEGLGPSPEDVVWVIAFDFDGTVVHDVKPADVDYTFVTSVAERDGVLYFGTIVDNAIGVYALN</sequence>
<dbReference type="Pfam" id="PF03088">
    <property type="entry name" value="Str_synth"/>
    <property type="match status" value="1"/>
</dbReference>
<keyword evidence="3" id="KW-0325">Glycoprotein</keyword>
<protein>
    <submittedName>
        <fullName evidence="5">SMP-30/gluconolactonase/LRE family protein</fullName>
    </submittedName>
</protein>
<keyword evidence="6" id="KW-1185">Reference proteome</keyword>
<comment type="caution">
    <text evidence="5">The sequence shown here is derived from an EMBL/GenBank/DDBJ whole genome shotgun (WGS) entry which is preliminary data.</text>
</comment>
<reference evidence="6" key="1">
    <citation type="journal article" date="2019" name="Int. J. Syst. Evol. Microbiol.">
        <title>The Global Catalogue of Microorganisms (GCM) 10K type strain sequencing project: providing services to taxonomists for standard genome sequencing and annotation.</title>
        <authorList>
            <consortium name="The Broad Institute Genomics Platform"/>
            <consortium name="The Broad Institute Genome Sequencing Center for Infectious Disease"/>
            <person name="Wu L."/>
            <person name="Ma J."/>
        </authorList>
    </citation>
    <scope>NUCLEOTIDE SEQUENCE [LARGE SCALE GENOMIC DNA]</scope>
    <source>
        <strain evidence="6">JCM 18077</strain>
    </source>
</reference>
<comment type="similarity">
    <text evidence="1">Belongs to the strictosidine synthase family.</text>
</comment>
<evidence type="ECO:0000256" key="1">
    <source>
        <dbReference type="ARBA" id="ARBA00009191"/>
    </source>
</evidence>
<proteinExistence type="inferred from homology"/>
<feature type="domain" description="Strictosidine synthase conserved region" evidence="4">
    <location>
        <begin position="109"/>
        <end position="189"/>
    </location>
</feature>
<evidence type="ECO:0000259" key="4">
    <source>
        <dbReference type="Pfam" id="PF03088"/>
    </source>
</evidence>
<name>A0ABP8ZA76_9ACTN</name>
<evidence type="ECO:0000256" key="2">
    <source>
        <dbReference type="ARBA" id="ARBA00022553"/>
    </source>
</evidence>
<evidence type="ECO:0000256" key="3">
    <source>
        <dbReference type="ARBA" id="ARBA00023180"/>
    </source>
</evidence>
<dbReference type="PANTHER" id="PTHR10426:SF88">
    <property type="entry name" value="ADIPOCYTE PLASMA MEMBRANE-ASSOCIATED PROTEIN HEMOMUCIN-RELATED"/>
    <property type="match status" value="1"/>
</dbReference>
<dbReference type="InterPro" id="IPR018119">
    <property type="entry name" value="Strictosidine_synth_cons-reg"/>
</dbReference>
<dbReference type="Pfam" id="PF20067">
    <property type="entry name" value="SSL_N"/>
    <property type="match status" value="1"/>
</dbReference>
<evidence type="ECO:0000313" key="5">
    <source>
        <dbReference type="EMBL" id="GAA4750769.1"/>
    </source>
</evidence>
<dbReference type="EMBL" id="BAABIE010000009">
    <property type="protein sequence ID" value="GAA4750769.1"/>
    <property type="molecule type" value="Genomic_DNA"/>
</dbReference>